<dbReference type="Proteomes" id="UP001596540">
    <property type="component" value="Unassembled WGS sequence"/>
</dbReference>
<sequence length="278" mass="28306">MPTFDTPEPISVSLEFDAGSVRISAGPRADTVVEVLPSDPGAEADVTAARQTRVTCSDGRLLVKGPRKRSLFGRSGSLAIDIELPAGSDVRAHSPMADFTCEGRFGDCKLTTSFGDIVLDEAATAHLRSAHGEIRLGRVRGDASVAGAGQIDVGEIAGAATVRNGNGATVIGEVTGDLRVNSANGRISVGVAHAGVEATSANGGIRIGEVARGQVSLRTAVGDLEVGVRASTAAWLDVNTGRGGVHNALAAADGPGPSEETVEIHARTGTGDIVIRRS</sequence>
<evidence type="ECO:0000313" key="1">
    <source>
        <dbReference type="EMBL" id="MFC7328133.1"/>
    </source>
</evidence>
<proteinExistence type="predicted"/>
<dbReference type="EMBL" id="JBHTBH010000004">
    <property type="protein sequence ID" value="MFC7328133.1"/>
    <property type="molecule type" value="Genomic_DNA"/>
</dbReference>
<evidence type="ECO:0000313" key="2">
    <source>
        <dbReference type="Proteomes" id="UP001596540"/>
    </source>
</evidence>
<dbReference type="RefSeq" id="WP_379870784.1">
    <property type="nucleotide sequence ID" value="NZ_JBHTBH010000004.1"/>
</dbReference>
<name>A0ABW2KFK1_9ACTN</name>
<organism evidence="1 2">
    <name type="scientific">Marinactinospora rubrisoli</name>
    <dbReference type="NCBI Taxonomy" id="2715399"/>
    <lineage>
        <taxon>Bacteria</taxon>
        <taxon>Bacillati</taxon>
        <taxon>Actinomycetota</taxon>
        <taxon>Actinomycetes</taxon>
        <taxon>Streptosporangiales</taxon>
        <taxon>Nocardiopsidaceae</taxon>
        <taxon>Marinactinospora</taxon>
    </lineage>
</organism>
<protein>
    <submittedName>
        <fullName evidence="1">DUF4097 domain-containing protein</fullName>
    </submittedName>
</protein>
<comment type="caution">
    <text evidence="1">The sequence shown here is derived from an EMBL/GenBank/DDBJ whole genome shotgun (WGS) entry which is preliminary data.</text>
</comment>
<reference evidence="2" key="1">
    <citation type="journal article" date="2019" name="Int. J. Syst. Evol. Microbiol.">
        <title>The Global Catalogue of Microorganisms (GCM) 10K type strain sequencing project: providing services to taxonomists for standard genome sequencing and annotation.</title>
        <authorList>
            <consortium name="The Broad Institute Genomics Platform"/>
            <consortium name="The Broad Institute Genome Sequencing Center for Infectious Disease"/>
            <person name="Wu L."/>
            <person name="Ma J."/>
        </authorList>
    </citation>
    <scope>NUCLEOTIDE SEQUENCE [LARGE SCALE GENOMIC DNA]</scope>
    <source>
        <strain evidence="2">CGMCC 4.7382</strain>
    </source>
</reference>
<keyword evidence="2" id="KW-1185">Reference proteome</keyword>
<gene>
    <name evidence="1" type="ORF">ACFQRF_10310</name>
</gene>
<accession>A0ABW2KFK1</accession>